<name>A0A1H7MXT7_9BURK</name>
<accession>A0A1H7MXT7</accession>
<dbReference type="PANTHER" id="PTHR11365:SF23">
    <property type="entry name" value="HYPOTHETICAL 5-OXOPROLINASE (EUROFUNG)-RELATED"/>
    <property type="match status" value="1"/>
</dbReference>
<dbReference type="RefSeq" id="WP_090543535.1">
    <property type="nucleotide sequence ID" value="NZ_FNSR01000001.1"/>
</dbReference>
<organism evidence="4 5">
    <name type="scientific">Paraburkholderia caballeronis</name>
    <dbReference type="NCBI Taxonomy" id="416943"/>
    <lineage>
        <taxon>Bacteria</taxon>
        <taxon>Pseudomonadati</taxon>
        <taxon>Pseudomonadota</taxon>
        <taxon>Betaproteobacteria</taxon>
        <taxon>Burkholderiales</taxon>
        <taxon>Burkholderiaceae</taxon>
        <taxon>Paraburkholderia</taxon>
    </lineage>
</organism>
<gene>
    <name evidence="4" type="ORF">SAMN05192542_105234</name>
</gene>
<dbReference type="EMBL" id="FOAJ01000005">
    <property type="protein sequence ID" value="SEL16004.1"/>
    <property type="molecule type" value="Genomic_DNA"/>
</dbReference>
<dbReference type="GO" id="GO:0006749">
    <property type="term" value="P:glutathione metabolic process"/>
    <property type="evidence" value="ECO:0007669"/>
    <property type="project" value="TreeGrafter"/>
</dbReference>
<evidence type="ECO:0000313" key="4">
    <source>
        <dbReference type="EMBL" id="SEL16004.1"/>
    </source>
</evidence>
<keyword evidence="5" id="KW-1185">Reference proteome</keyword>
<feature type="domain" description="Hydantoinase/oxoprolinase N-terminal" evidence="2">
    <location>
        <begin position="10"/>
        <end position="189"/>
    </location>
</feature>
<evidence type="ECO:0000259" key="1">
    <source>
        <dbReference type="Pfam" id="PF01968"/>
    </source>
</evidence>
<dbReference type="InterPro" id="IPR008040">
    <property type="entry name" value="Hydant_A_N"/>
</dbReference>
<reference evidence="5" key="1">
    <citation type="submission" date="2016-10" db="EMBL/GenBank/DDBJ databases">
        <authorList>
            <person name="Varghese N."/>
            <person name="Submissions S."/>
        </authorList>
    </citation>
    <scope>NUCLEOTIDE SEQUENCE [LARGE SCALE GENOMIC DNA]</scope>
    <source>
        <strain evidence="5">LMG 26416</strain>
    </source>
</reference>
<dbReference type="Pfam" id="PF19278">
    <property type="entry name" value="Hydant_A_C"/>
    <property type="match status" value="1"/>
</dbReference>
<evidence type="ECO:0000259" key="3">
    <source>
        <dbReference type="Pfam" id="PF19278"/>
    </source>
</evidence>
<dbReference type="InterPro" id="IPR002821">
    <property type="entry name" value="Hydantoinase_A"/>
</dbReference>
<dbReference type="GO" id="GO:0017168">
    <property type="term" value="F:5-oxoprolinase (ATP-hydrolyzing) activity"/>
    <property type="evidence" value="ECO:0007669"/>
    <property type="project" value="TreeGrafter"/>
</dbReference>
<dbReference type="STRING" id="416943.SAMN05445871_1460"/>
<dbReference type="OrthoDB" id="9768323at2"/>
<dbReference type="Pfam" id="PF01968">
    <property type="entry name" value="Hydantoinase_A"/>
    <property type="match status" value="1"/>
</dbReference>
<evidence type="ECO:0000259" key="2">
    <source>
        <dbReference type="Pfam" id="PF05378"/>
    </source>
</evidence>
<dbReference type="InterPro" id="IPR049517">
    <property type="entry name" value="ACX-like_C"/>
</dbReference>
<dbReference type="Proteomes" id="UP000199120">
    <property type="component" value="Unassembled WGS sequence"/>
</dbReference>
<dbReference type="PANTHER" id="PTHR11365">
    <property type="entry name" value="5-OXOPROLINASE RELATED"/>
    <property type="match status" value="1"/>
</dbReference>
<dbReference type="InterPro" id="IPR045079">
    <property type="entry name" value="Oxoprolinase-like"/>
</dbReference>
<proteinExistence type="predicted"/>
<sequence length="693" mass="72883">MKAVQGSLVVGVDVGGTFTDLFVLDEASGSARVVKVPSTRGEEAKGFMNGIARIGDPDARQQTSGGAGAIATIVHGTTVGTNALLERKMARTGIITTEGFRDVLEMRRRDRPRTWGLRGSFEPVVPRDLRVEVSERVLADGTLHTPVDLAQVEAAARALLERGCDAVCVFFVNAYANPSNEAQAVAAVRALWPNANVTAATEVLPEIREFERCSTATLNASLQPVVGSYLTRLENDLKAHGFGGELLVVQSNGGIMSRQTACDVPVRTALSGPAAGVIACAAIGRAAGFPNLVTGDMGGTSFDVSLVADGAASLSAQTSLDFGMVVRAPMIQIETIGAGGGSIASVDAGGLLQVGPESAGSVPGPACYGRGNLRPTVTDANVLLGRISADRPLGGGLLARLDIDKSREAIDTHVAQPLGLDVHAAAEAILTVANAKMAGAIRLVSIERGHDPREFAYMPFGGGGALHVCAMMREVGSTTGIVPRFPGVTSAIGCVIADMRHDAVQTINRALDDLDLDELRERVATMADACQQRLDSAGVGFDAVREHVELDMLYVGQSHTVSVEVQRDGLDRDAIRAAFEHAYRAAFGRTLDGIAVRILNLRYARIGVRPKFDLSVLAPTATTMPEPLGTQPVFHAGRWWDATRWARLELPVDATVDGPAILEQGDTTIWLEPGFSGRVDALGNLLIAAREGA</sequence>
<dbReference type="Pfam" id="PF05378">
    <property type="entry name" value="Hydant_A_N"/>
    <property type="match status" value="1"/>
</dbReference>
<protein>
    <submittedName>
        <fullName evidence="4">N-methylhydantoinase A</fullName>
    </submittedName>
</protein>
<dbReference type="AlphaFoldDB" id="A0A1H7MXT7"/>
<feature type="domain" description="Acetophenone carboxylase-like C-terminal" evidence="3">
    <location>
        <begin position="524"/>
        <end position="681"/>
    </location>
</feature>
<feature type="domain" description="Hydantoinase A/oxoprolinase" evidence="1">
    <location>
        <begin position="212"/>
        <end position="502"/>
    </location>
</feature>
<evidence type="ECO:0000313" key="5">
    <source>
        <dbReference type="Proteomes" id="UP000199120"/>
    </source>
</evidence>
<dbReference type="GO" id="GO:0005829">
    <property type="term" value="C:cytosol"/>
    <property type="evidence" value="ECO:0007669"/>
    <property type="project" value="TreeGrafter"/>
</dbReference>